<dbReference type="PROSITE" id="PS51257">
    <property type="entry name" value="PROKAR_LIPOPROTEIN"/>
    <property type="match status" value="1"/>
</dbReference>
<evidence type="ECO:0000313" key="2">
    <source>
        <dbReference type="EMBL" id="EHY88751.1"/>
    </source>
</evidence>
<evidence type="ECO:0000313" key="3">
    <source>
        <dbReference type="Proteomes" id="UP000004705"/>
    </source>
</evidence>
<dbReference type="EMBL" id="CM001466">
    <property type="protein sequence ID" value="EHY88751.1"/>
    <property type="molecule type" value="Genomic_DNA"/>
</dbReference>
<dbReference type="Pfam" id="PF12079">
    <property type="entry name" value="DUF3558"/>
    <property type="match status" value="1"/>
</dbReference>
<evidence type="ECO:0008006" key="4">
    <source>
        <dbReference type="Google" id="ProtNLM"/>
    </source>
</evidence>
<name>H8GCB7_9PSEU</name>
<feature type="signal peptide" evidence="1">
    <location>
        <begin position="1"/>
        <end position="18"/>
    </location>
</feature>
<keyword evidence="3" id="KW-1185">Reference proteome</keyword>
<dbReference type="OrthoDB" id="3637277at2"/>
<keyword evidence="1" id="KW-0732">Signal</keyword>
<reference evidence="2 3" key="1">
    <citation type="journal article" date="2012" name="Stand. Genomic Sci.">
        <title>Genome sequence of the soil bacterium Saccharomonospora azurea type strain (NA-128(T)).</title>
        <authorList>
            <person name="Klenk H.P."/>
            <person name="Held B."/>
            <person name="Lucas S."/>
            <person name="Lapidus A."/>
            <person name="Copeland A."/>
            <person name="Hammon N."/>
            <person name="Pitluck S."/>
            <person name="Goodwin L.A."/>
            <person name="Han C."/>
            <person name="Tapia R."/>
            <person name="Brambilla E.M."/>
            <person name="Potter G."/>
            <person name="Land M."/>
            <person name="Ivanova N."/>
            <person name="Rohde M."/>
            <person name="Goker M."/>
            <person name="Detter J.C."/>
            <person name="Kyrpides N.C."/>
            <person name="Woyke T."/>
        </authorList>
    </citation>
    <scope>NUCLEOTIDE SEQUENCE [LARGE SCALE GENOMIC DNA]</scope>
    <source>
        <strain evidence="2 3">NA-128</strain>
    </source>
</reference>
<dbReference type="RefSeq" id="WP_005440749.1">
    <property type="nucleotide sequence ID" value="NZ_CM001466.1"/>
</dbReference>
<dbReference type="InterPro" id="IPR024520">
    <property type="entry name" value="DUF3558"/>
</dbReference>
<proteinExistence type="predicted"/>
<feature type="chain" id="PRO_5039097185" description="DUF3558 domain-containing protein" evidence="1">
    <location>
        <begin position="19"/>
        <end position="212"/>
    </location>
</feature>
<dbReference type="Proteomes" id="UP000004705">
    <property type="component" value="Chromosome"/>
</dbReference>
<evidence type="ECO:0000256" key="1">
    <source>
        <dbReference type="SAM" id="SignalP"/>
    </source>
</evidence>
<sequence length="212" mass="22156">MRTINRAATLIGFTLLLAACSSEELGSPTVNVSQPSASETSGLWPNPYTVPPEKGLDVAPFLGNPCGLVSPGLLADEKYSVEGRPRLPGEDTTADVTGPYCGWSGKGDSRGLTVSIQSGNARRGAGGLVHLRRMYDEGRYAYWEDTSIGGYPAAYLDLADRRSAGGCGVAVAVADDMSFSVAVDAYADQPTEACSAAARFAEDVLGNLERGI</sequence>
<dbReference type="HOGENOM" id="CLU_097940_0_0_11"/>
<protein>
    <recommendedName>
        <fullName evidence="4">DUF3558 domain-containing protein</fullName>
    </recommendedName>
</protein>
<accession>H8GCB7</accession>
<gene>
    <name evidence="2" type="ORF">SacazDRAFT_01833</name>
</gene>
<dbReference type="AlphaFoldDB" id="H8GCB7"/>
<organism evidence="2 3">
    <name type="scientific">Saccharomonospora azurea NA-128</name>
    <dbReference type="NCBI Taxonomy" id="882081"/>
    <lineage>
        <taxon>Bacteria</taxon>
        <taxon>Bacillati</taxon>
        <taxon>Actinomycetota</taxon>
        <taxon>Actinomycetes</taxon>
        <taxon>Pseudonocardiales</taxon>
        <taxon>Pseudonocardiaceae</taxon>
        <taxon>Saccharomonospora</taxon>
    </lineage>
</organism>